<evidence type="ECO:0000313" key="12">
    <source>
        <dbReference type="RefSeq" id="XP_046587897.1"/>
    </source>
</evidence>
<keyword evidence="5" id="KW-0816">Tricarboxylic acid cycle</keyword>
<dbReference type="SUPFAM" id="SSF51735">
    <property type="entry name" value="NAD(P)-binding Rossmann-fold domains"/>
    <property type="match status" value="1"/>
</dbReference>
<dbReference type="Proteomes" id="UP000829291">
    <property type="component" value="Chromosome 2"/>
</dbReference>
<keyword evidence="7" id="KW-0520">NAD</keyword>
<accession>A0ABM3FIR2</accession>
<dbReference type="InterPro" id="IPR010097">
    <property type="entry name" value="Malate_DH_type1"/>
</dbReference>
<comment type="similarity">
    <text evidence="1">Belongs to the LDH/MDH superfamily. MDH type 1 family.</text>
</comment>
<evidence type="ECO:0000256" key="6">
    <source>
        <dbReference type="ARBA" id="ARBA00023002"/>
    </source>
</evidence>
<dbReference type="InterPro" id="IPR015955">
    <property type="entry name" value="Lactate_DH/Glyco_Ohase_4_C"/>
</dbReference>
<dbReference type="NCBIfam" id="TIGR01772">
    <property type="entry name" value="MDH_euk_gproteo"/>
    <property type="match status" value="1"/>
</dbReference>
<dbReference type="Pfam" id="PF02866">
    <property type="entry name" value="Ldh_1_C"/>
    <property type="match status" value="1"/>
</dbReference>
<dbReference type="Gene3D" id="3.40.50.720">
    <property type="entry name" value="NAD(P)-binding Rossmann-like Domain"/>
    <property type="match status" value="1"/>
</dbReference>
<dbReference type="Gene3D" id="3.90.110.10">
    <property type="entry name" value="Lactate dehydrogenase/glycoside hydrolase, family 4, C-terminal"/>
    <property type="match status" value="1"/>
</dbReference>
<protein>
    <recommendedName>
        <fullName evidence="4">Malate dehydrogenase, mitochondrial</fullName>
        <ecNumber evidence="3">1.1.1.37</ecNumber>
    </recommendedName>
</protein>
<dbReference type="GeneID" id="107225206"/>
<sequence length="382" mass="40872">MFGAFRKARWNSAVIKIPRRYFRTTVPTNSKVMKVAILGAAGRTGRCLALLLKRSSIVDELAIYDILPMHSLALELNHVDARCKVNGYSGPSSIHEALRNAKVVIITAGQPEKLKRNGEQILKPNAKILSQLIPHLTEHCPRAMLGVVTSPVNVLIPMIAELYKKSGLYELNNIFGVTTLDCVRSNTFAAEILGLPPEAVVVPVIGGSCARTCVPLFSHIKPSCKLTNVSISGLSLSVKSANEKLMNAYDGSGTPSLSMAFAAARFCVSLCKGLRGLPGVVECAYVRSCVVPEVTYFASPLQLGPDGVQKNLGVPPLTDYECKMLDSAIPLLKTGIKIGENLALGSKTPSTEVCPTDPTPCPSPVLTARIRHPNPNSPIPAA</sequence>
<name>A0ABM3FIR2_NEOLC</name>
<evidence type="ECO:0000313" key="11">
    <source>
        <dbReference type="Proteomes" id="UP000829291"/>
    </source>
</evidence>
<keyword evidence="6 8" id="KW-0560">Oxidoreductase</keyword>
<evidence type="ECO:0000256" key="4">
    <source>
        <dbReference type="ARBA" id="ARBA00016075"/>
    </source>
</evidence>
<dbReference type="Pfam" id="PF00056">
    <property type="entry name" value="Ldh_1_N"/>
    <property type="match status" value="1"/>
</dbReference>
<evidence type="ECO:0000256" key="5">
    <source>
        <dbReference type="ARBA" id="ARBA00022532"/>
    </source>
</evidence>
<proteinExistence type="inferred from homology"/>
<gene>
    <name evidence="12" type="primary">LOC107225206</name>
</gene>
<dbReference type="PANTHER" id="PTHR11540">
    <property type="entry name" value="MALATE AND LACTATE DEHYDROGENASE"/>
    <property type="match status" value="1"/>
</dbReference>
<reference evidence="12" key="1">
    <citation type="submission" date="2025-08" db="UniProtKB">
        <authorList>
            <consortium name="RefSeq"/>
        </authorList>
    </citation>
    <scope>IDENTIFICATION</scope>
    <source>
        <tissue evidence="12">Thorax and Abdomen</tissue>
    </source>
</reference>
<dbReference type="SUPFAM" id="SSF56327">
    <property type="entry name" value="LDH C-terminal domain-like"/>
    <property type="match status" value="1"/>
</dbReference>
<dbReference type="InterPro" id="IPR022383">
    <property type="entry name" value="Lactate/malate_DH_C"/>
</dbReference>
<dbReference type="InterPro" id="IPR036291">
    <property type="entry name" value="NAD(P)-bd_dom_sf"/>
</dbReference>
<feature type="domain" description="Lactate/malate dehydrogenase C-terminal" evidence="10">
    <location>
        <begin position="178"/>
        <end position="341"/>
    </location>
</feature>
<dbReference type="InterPro" id="IPR001236">
    <property type="entry name" value="Lactate/malate_DH_N"/>
</dbReference>
<evidence type="ECO:0000256" key="8">
    <source>
        <dbReference type="RuleBase" id="RU003369"/>
    </source>
</evidence>
<feature type="domain" description="Lactate/malate dehydrogenase N-terminal" evidence="9">
    <location>
        <begin position="33"/>
        <end position="176"/>
    </location>
</feature>
<dbReference type="EC" id="1.1.1.37" evidence="3"/>
<evidence type="ECO:0000256" key="7">
    <source>
        <dbReference type="ARBA" id="ARBA00023027"/>
    </source>
</evidence>
<evidence type="ECO:0000256" key="3">
    <source>
        <dbReference type="ARBA" id="ARBA00012995"/>
    </source>
</evidence>
<evidence type="ECO:0000256" key="1">
    <source>
        <dbReference type="ARBA" id="ARBA00008824"/>
    </source>
</evidence>
<evidence type="ECO:0000256" key="2">
    <source>
        <dbReference type="ARBA" id="ARBA00011738"/>
    </source>
</evidence>
<evidence type="ECO:0000259" key="9">
    <source>
        <dbReference type="Pfam" id="PF00056"/>
    </source>
</evidence>
<comment type="subunit">
    <text evidence="2">Homodimer.</text>
</comment>
<organism evidence="11 12">
    <name type="scientific">Neodiprion lecontei</name>
    <name type="common">Redheaded pine sawfly</name>
    <dbReference type="NCBI Taxonomy" id="441921"/>
    <lineage>
        <taxon>Eukaryota</taxon>
        <taxon>Metazoa</taxon>
        <taxon>Ecdysozoa</taxon>
        <taxon>Arthropoda</taxon>
        <taxon>Hexapoda</taxon>
        <taxon>Insecta</taxon>
        <taxon>Pterygota</taxon>
        <taxon>Neoptera</taxon>
        <taxon>Endopterygota</taxon>
        <taxon>Hymenoptera</taxon>
        <taxon>Tenthredinoidea</taxon>
        <taxon>Diprionidae</taxon>
        <taxon>Diprioninae</taxon>
        <taxon>Neodiprion</taxon>
    </lineage>
</organism>
<keyword evidence="11" id="KW-1185">Reference proteome</keyword>
<evidence type="ECO:0000259" key="10">
    <source>
        <dbReference type="Pfam" id="PF02866"/>
    </source>
</evidence>
<dbReference type="PANTHER" id="PTHR11540:SF16">
    <property type="entry name" value="MALATE DEHYDROGENASE, MITOCHONDRIAL"/>
    <property type="match status" value="1"/>
</dbReference>
<dbReference type="RefSeq" id="XP_046587897.1">
    <property type="nucleotide sequence ID" value="XM_046731941.1"/>
</dbReference>